<protein>
    <submittedName>
        <fullName evidence="2">Uncharacterized protein</fullName>
    </submittedName>
</protein>
<dbReference type="EMBL" id="AP023359">
    <property type="protein sequence ID" value="BCJ70329.1"/>
    <property type="molecule type" value="Genomic_DNA"/>
</dbReference>
<dbReference type="KEGG" id="pry:Prubr_73500"/>
<accession>A0A810NE35</accession>
<reference evidence="2" key="1">
    <citation type="submission" date="2020-08" db="EMBL/GenBank/DDBJ databases">
        <title>Whole genome shotgun sequence of Polymorphospora rubra NBRC 101157.</title>
        <authorList>
            <person name="Komaki H."/>
            <person name="Tamura T."/>
        </authorList>
    </citation>
    <scope>NUCLEOTIDE SEQUENCE</scope>
    <source>
        <strain evidence="2">NBRC 101157</strain>
    </source>
</reference>
<dbReference type="AlphaFoldDB" id="A0A810NE35"/>
<proteinExistence type="predicted"/>
<evidence type="ECO:0000313" key="3">
    <source>
        <dbReference type="Proteomes" id="UP000680866"/>
    </source>
</evidence>
<gene>
    <name evidence="2" type="ORF">Prubr_73500</name>
</gene>
<organism evidence="2 3">
    <name type="scientific">Polymorphospora rubra</name>
    <dbReference type="NCBI Taxonomy" id="338584"/>
    <lineage>
        <taxon>Bacteria</taxon>
        <taxon>Bacillati</taxon>
        <taxon>Actinomycetota</taxon>
        <taxon>Actinomycetes</taxon>
        <taxon>Micromonosporales</taxon>
        <taxon>Micromonosporaceae</taxon>
        <taxon>Polymorphospora</taxon>
    </lineage>
</organism>
<evidence type="ECO:0000256" key="1">
    <source>
        <dbReference type="SAM" id="MobiDB-lite"/>
    </source>
</evidence>
<evidence type="ECO:0000313" key="2">
    <source>
        <dbReference type="EMBL" id="BCJ70329.1"/>
    </source>
</evidence>
<name>A0A810NE35_9ACTN</name>
<keyword evidence="3" id="KW-1185">Reference proteome</keyword>
<dbReference type="Proteomes" id="UP000680866">
    <property type="component" value="Chromosome"/>
</dbReference>
<sequence>MGEAPVRAIRVAAAGVALFAPGPPLMPIALLPAALAGDVPCGIGAPWTAIAALTLAADLRRRSSRSDPALGVRCRREIPARRHPGPGPPRRPTLVLAPPGGSLRPRPEALLAILVVDLSGRNLIARG</sequence>
<feature type="region of interest" description="Disordered" evidence="1">
    <location>
        <begin position="66"/>
        <end position="102"/>
    </location>
</feature>